<feature type="region of interest" description="Disordered" evidence="1">
    <location>
        <begin position="62"/>
        <end position="81"/>
    </location>
</feature>
<name>A0A2A2SFU0_9SPHN</name>
<organism evidence="3 4">
    <name type="scientific">Sphingomonas lenta</name>
    <dbReference type="NCBI Taxonomy" id="1141887"/>
    <lineage>
        <taxon>Bacteria</taxon>
        <taxon>Pseudomonadati</taxon>
        <taxon>Pseudomonadota</taxon>
        <taxon>Alphaproteobacteria</taxon>
        <taxon>Sphingomonadales</taxon>
        <taxon>Sphingomonadaceae</taxon>
        <taxon>Sphingomonas</taxon>
    </lineage>
</organism>
<evidence type="ECO:0000313" key="3">
    <source>
        <dbReference type="EMBL" id="PAX08119.1"/>
    </source>
</evidence>
<dbReference type="OrthoDB" id="7596352at2"/>
<accession>A0A2A2SFU0</accession>
<gene>
    <name evidence="3" type="ORF">CKY28_11070</name>
</gene>
<comment type="caution">
    <text evidence="3">The sequence shown here is derived from an EMBL/GenBank/DDBJ whole genome shotgun (WGS) entry which is preliminary data.</text>
</comment>
<reference evidence="4" key="1">
    <citation type="submission" date="2017-09" db="EMBL/GenBank/DDBJ databases">
        <authorList>
            <person name="Feng G."/>
            <person name="Zhu H."/>
        </authorList>
    </citation>
    <scope>NUCLEOTIDE SEQUENCE [LARGE SCALE GENOMIC DNA]</scope>
    <source>
        <strain evidence="4">1PNM-20</strain>
    </source>
</reference>
<dbReference type="RefSeq" id="WP_095998361.1">
    <property type="nucleotide sequence ID" value="NZ_NSLI01000003.1"/>
</dbReference>
<evidence type="ECO:0000256" key="1">
    <source>
        <dbReference type="SAM" id="MobiDB-lite"/>
    </source>
</evidence>
<feature type="chain" id="PRO_5013036690" description="Rap1a immunity protein domain-containing protein" evidence="2">
    <location>
        <begin position="20"/>
        <end position="120"/>
    </location>
</feature>
<dbReference type="Proteomes" id="UP000218151">
    <property type="component" value="Unassembled WGS sequence"/>
</dbReference>
<proteinExistence type="predicted"/>
<protein>
    <recommendedName>
        <fullName evidence="5">Rap1a immunity protein domain-containing protein</fullName>
    </recommendedName>
</protein>
<evidence type="ECO:0008006" key="5">
    <source>
        <dbReference type="Google" id="ProtNLM"/>
    </source>
</evidence>
<evidence type="ECO:0000313" key="4">
    <source>
        <dbReference type="Proteomes" id="UP000218151"/>
    </source>
</evidence>
<keyword evidence="4" id="KW-1185">Reference proteome</keyword>
<dbReference type="AlphaFoldDB" id="A0A2A2SFU0"/>
<feature type="signal peptide" evidence="2">
    <location>
        <begin position="1"/>
        <end position="19"/>
    </location>
</feature>
<sequence length="120" mass="12716">MRKLLLGIAALGLAAPASAEMTLGQFLVKANALKAKGMMAVFSKDLKPVMAEMKSASAQLKTEGERRKAAGLPMRTCPPKGTTMTSDELLAMLNAIPPAERGISLKDGLVRVMSAKFPCR</sequence>
<evidence type="ECO:0000256" key="2">
    <source>
        <dbReference type="SAM" id="SignalP"/>
    </source>
</evidence>
<dbReference type="EMBL" id="NSLI01000003">
    <property type="protein sequence ID" value="PAX08119.1"/>
    <property type="molecule type" value="Genomic_DNA"/>
</dbReference>
<keyword evidence="2" id="KW-0732">Signal</keyword>